<dbReference type="InterPro" id="IPR011856">
    <property type="entry name" value="tRNA_endonuc-like_dom_sf"/>
</dbReference>
<dbReference type="AlphaFoldDB" id="A0A645EXI7"/>
<name>A0A645EXI7_9ZZZZ</name>
<evidence type="ECO:0000256" key="3">
    <source>
        <dbReference type="ARBA" id="ARBA00022490"/>
    </source>
</evidence>
<evidence type="ECO:0000256" key="12">
    <source>
        <dbReference type="ARBA" id="ARBA00023447"/>
    </source>
</evidence>
<keyword evidence="7" id="KW-0227">DNA damage</keyword>
<evidence type="ECO:0000313" key="14">
    <source>
        <dbReference type="EMBL" id="MPN06765.1"/>
    </source>
</evidence>
<evidence type="ECO:0000256" key="7">
    <source>
        <dbReference type="ARBA" id="ARBA00022763"/>
    </source>
</evidence>
<dbReference type="Gene3D" id="3.40.1350.10">
    <property type="match status" value="1"/>
</dbReference>
<dbReference type="EMBL" id="VSSQ01052706">
    <property type="protein sequence ID" value="MPN06765.1"/>
    <property type="molecule type" value="Genomic_DNA"/>
</dbReference>
<keyword evidence="9" id="KW-0460">Magnesium</keyword>
<evidence type="ECO:0000256" key="6">
    <source>
        <dbReference type="ARBA" id="ARBA00022759"/>
    </source>
</evidence>
<dbReference type="GO" id="GO:0046872">
    <property type="term" value="F:metal ion binding"/>
    <property type="evidence" value="ECO:0007669"/>
    <property type="project" value="UniProtKB-KW"/>
</dbReference>
<comment type="caution">
    <text evidence="14">The sequence shown here is derived from an EMBL/GenBank/DDBJ whole genome shotgun (WGS) entry which is preliminary data.</text>
</comment>
<keyword evidence="5" id="KW-0479">Metal-binding</keyword>
<protein>
    <recommendedName>
        <fullName evidence="13">Holliday junction resolvase RecU</fullName>
    </recommendedName>
</protein>
<keyword evidence="4" id="KW-0540">Nuclease</keyword>
<dbReference type="Pfam" id="PF03838">
    <property type="entry name" value="RecU"/>
    <property type="match status" value="1"/>
</dbReference>
<evidence type="ECO:0000256" key="5">
    <source>
        <dbReference type="ARBA" id="ARBA00022723"/>
    </source>
</evidence>
<organism evidence="14">
    <name type="scientific">bioreactor metagenome</name>
    <dbReference type="NCBI Taxonomy" id="1076179"/>
    <lineage>
        <taxon>unclassified sequences</taxon>
        <taxon>metagenomes</taxon>
        <taxon>ecological metagenomes</taxon>
    </lineage>
</organism>
<reference evidence="14" key="1">
    <citation type="submission" date="2019-08" db="EMBL/GenBank/DDBJ databases">
        <authorList>
            <person name="Kucharzyk K."/>
            <person name="Murdoch R.W."/>
            <person name="Higgins S."/>
            <person name="Loffler F."/>
        </authorList>
    </citation>
    <scope>NUCLEOTIDE SEQUENCE</scope>
</reference>
<keyword evidence="10" id="KW-0233">DNA recombination</keyword>
<dbReference type="GO" id="GO:0003676">
    <property type="term" value="F:nucleic acid binding"/>
    <property type="evidence" value="ECO:0007669"/>
    <property type="project" value="InterPro"/>
</dbReference>
<dbReference type="InterPro" id="IPR004612">
    <property type="entry name" value="Resolv_RecU"/>
</dbReference>
<sequence length="161" mass="18550">MNKASGRNFEELIEASNEHYRMLGRAEISKTPEPMKPIKSCGKGRFVACFEKRAQPDFKGVIAGGRTVCFEAKHTDQEHIFQSVVNTEQTISLNRHMKLGAECFVLVSFGFYEFFRIPWGVWVNMKTIYGHKYITPKEAYQYKILLKNGVLDYLKAEDINT</sequence>
<evidence type="ECO:0000256" key="2">
    <source>
        <dbReference type="ARBA" id="ARBA00004496"/>
    </source>
</evidence>
<comment type="subcellular location">
    <subcellularLocation>
        <location evidence="2">Cytoplasm</location>
    </subcellularLocation>
</comment>
<evidence type="ECO:0000256" key="10">
    <source>
        <dbReference type="ARBA" id="ARBA00023172"/>
    </source>
</evidence>
<proteinExistence type="inferred from homology"/>
<accession>A0A645EXI7</accession>
<evidence type="ECO:0000256" key="13">
    <source>
        <dbReference type="ARBA" id="ARBA00029523"/>
    </source>
</evidence>
<keyword evidence="11" id="KW-0234">DNA repair</keyword>
<evidence type="ECO:0000256" key="8">
    <source>
        <dbReference type="ARBA" id="ARBA00022801"/>
    </source>
</evidence>
<evidence type="ECO:0000256" key="4">
    <source>
        <dbReference type="ARBA" id="ARBA00022722"/>
    </source>
</evidence>
<keyword evidence="8 14" id="KW-0378">Hydrolase</keyword>
<comment type="cofactor">
    <cofactor evidence="1">
        <name>Mg(2+)</name>
        <dbReference type="ChEBI" id="CHEBI:18420"/>
    </cofactor>
</comment>
<evidence type="ECO:0000256" key="9">
    <source>
        <dbReference type="ARBA" id="ARBA00022842"/>
    </source>
</evidence>
<dbReference type="GO" id="GO:0006310">
    <property type="term" value="P:DNA recombination"/>
    <property type="evidence" value="ECO:0007669"/>
    <property type="project" value="UniProtKB-KW"/>
</dbReference>
<dbReference type="GO" id="GO:0006281">
    <property type="term" value="P:DNA repair"/>
    <property type="evidence" value="ECO:0007669"/>
    <property type="project" value="UniProtKB-KW"/>
</dbReference>
<keyword evidence="3" id="KW-0963">Cytoplasm</keyword>
<dbReference type="InterPro" id="IPR011335">
    <property type="entry name" value="Restrct_endonuc-II-like"/>
</dbReference>
<dbReference type="GO" id="GO:0004519">
    <property type="term" value="F:endonuclease activity"/>
    <property type="evidence" value="ECO:0007669"/>
    <property type="project" value="UniProtKB-KW"/>
</dbReference>
<comment type="similarity">
    <text evidence="12">Belongs to the RecU family.</text>
</comment>
<keyword evidence="6" id="KW-0255">Endonuclease</keyword>
<evidence type="ECO:0000256" key="11">
    <source>
        <dbReference type="ARBA" id="ARBA00023204"/>
    </source>
</evidence>
<dbReference type="GO" id="GO:0005737">
    <property type="term" value="C:cytoplasm"/>
    <property type="evidence" value="ECO:0007669"/>
    <property type="project" value="UniProtKB-SubCell"/>
</dbReference>
<gene>
    <name evidence="14" type="primary">recU_5</name>
    <name evidence="14" type="ORF">SDC9_154022</name>
</gene>
<dbReference type="GO" id="GO:0016787">
    <property type="term" value="F:hydrolase activity"/>
    <property type="evidence" value="ECO:0007669"/>
    <property type="project" value="UniProtKB-KW"/>
</dbReference>
<evidence type="ECO:0000256" key="1">
    <source>
        <dbReference type="ARBA" id="ARBA00001946"/>
    </source>
</evidence>
<dbReference type="SUPFAM" id="SSF52980">
    <property type="entry name" value="Restriction endonuclease-like"/>
    <property type="match status" value="1"/>
</dbReference>